<sequence>MKTIPVKVWNRIDMLQKPIAAIARASASNQKRWVMIDVKRWSVVAQPPHLYHVSDIEFDMALLNKYAEDGDEDLAIVAQTSYYVADVAELYALLLQLEVGPESFNAPWHVGYPL</sequence>
<dbReference type="Proteomes" id="UP000606003">
    <property type="component" value="Unassembled WGS sequence"/>
</dbReference>
<organism evidence="1 2">
    <name type="scientific">Hymenobacter armeniacus</name>
    <dbReference type="NCBI Taxonomy" id="2771358"/>
    <lineage>
        <taxon>Bacteria</taxon>
        <taxon>Pseudomonadati</taxon>
        <taxon>Bacteroidota</taxon>
        <taxon>Cytophagia</taxon>
        <taxon>Cytophagales</taxon>
        <taxon>Hymenobacteraceae</taxon>
        <taxon>Hymenobacter</taxon>
    </lineage>
</organism>
<accession>A0ABR8JN45</accession>
<evidence type="ECO:0000313" key="1">
    <source>
        <dbReference type="EMBL" id="MBD2721410.1"/>
    </source>
</evidence>
<protein>
    <submittedName>
        <fullName evidence="1">Uncharacterized protein</fullName>
    </submittedName>
</protein>
<name>A0ABR8JN45_9BACT</name>
<dbReference type="EMBL" id="JACXAC010000002">
    <property type="protein sequence ID" value="MBD2721410.1"/>
    <property type="molecule type" value="Genomic_DNA"/>
</dbReference>
<dbReference type="RefSeq" id="WP_190922700.1">
    <property type="nucleotide sequence ID" value="NZ_JACXAC010000002.1"/>
</dbReference>
<evidence type="ECO:0000313" key="2">
    <source>
        <dbReference type="Proteomes" id="UP000606003"/>
    </source>
</evidence>
<comment type="caution">
    <text evidence="1">The sequence shown here is derived from an EMBL/GenBank/DDBJ whole genome shotgun (WGS) entry which is preliminary data.</text>
</comment>
<gene>
    <name evidence="1" type="ORF">IC234_04665</name>
</gene>
<reference evidence="1 2" key="1">
    <citation type="submission" date="2020-09" db="EMBL/GenBank/DDBJ databases">
        <authorList>
            <person name="Kim M.K."/>
        </authorList>
    </citation>
    <scope>NUCLEOTIDE SEQUENCE [LARGE SCALE GENOMIC DNA]</scope>
    <source>
        <strain evidence="1 2">BT189</strain>
    </source>
</reference>
<keyword evidence="2" id="KW-1185">Reference proteome</keyword>
<proteinExistence type="predicted"/>